<dbReference type="Proteomes" id="UP001138460">
    <property type="component" value="Unassembled WGS sequence"/>
</dbReference>
<protein>
    <submittedName>
        <fullName evidence="1">Integrase</fullName>
    </submittedName>
</protein>
<accession>A0A9X8P3E6</accession>
<organism evidence="1 2">
    <name type="scientific">Pectobacterium zantedeschiae</name>
    <dbReference type="NCBI Taxonomy" id="2034769"/>
    <lineage>
        <taxon>Bacteria</taxon>
        <taxon>Pseudomonadati</taxon>
        <taxon>Pseudomonadota</taxon>
        <taxon>Gammaproteobacteria</taxon>
        <taxon>Enterobacterales</taxon>
        <taxon>Pectobacteriaceae</taxon>
        <taxon>Pectobacterium</taxon>
    </lineage>
</organism>
<gene>
    <name evidence="1" type="ORF">CLR69_21365</name>
</gene>
<proteinExistence type="predicted"/>
<dbReference type="AlphaFoldDB" id="A0A9X8P3E6"/>
<evidence type="ECO:0000313" key="2">
    <source>
        <dbReference type="Proteomes" id="UP001138460"/>
    </source>
</evidence>
<dbReference type="OrthoDB" id="5589990at2"/>
<reference evidence="1 2" key="1">
    <citation type="journal article" date="2018" name="Syst. Appl. Microbiol.">
        <title>Pectobacterium zantedeschiae sp. nov. a new species of a soft rot pathogen isolated from Calla lily (Zantedeschia spp.).</title>
        <authorList>
            <person name="Waleron M."/>
            <person name="Misztak A."/>
            <person name="Waleron M."/>
            <person name="Franczuk M."/>
            <person name="Jonca J."/>
            <person name="Wielgomas B."/>
            <person name="Mikicinski A."/>
            <person name="Popovic T."/>
            <person name="Waleron K."/>
        </authorList>
    </citation>
    <scope>NUCLEOTIDE SEQUENCE [LARGE SCALE GENOMIC DNA]</scope>
    <source>
        <strain evidence="1 2">9M</strain>
    </source>
</reference>
<sequence>MSRQNRVYAHLSTGHLTEHAIKIDAIIGRNVTNTVQEEKVIYLKVR</sequence>
<comment type="caution">
    <text evidence="1">The sequence shown here is derived from an EMBL/GenBank/DDBJ whole genome shotgun (WGS) entry which is preliminary data.</text>
</comment>
<dbReference type="EMBL" id="NWTM01000006">
    <property type="protein sequence ID" value="RYC38934.1"/>
    <property type="molecule type" value="Genomic_DNA"/>
</dbReference>
<name>A0A9X8P3E6_9GAMM</name>
<evidence type="ECO:0000313" key="1">
    <source>
        <dbReference type="EMBL" id="RYC38934.1"/>
    </source>
</evidence>
<keyword evidence="2" id="KW-1185">Reference proteome</keyword>